<reference evidence="2 3" key="1">
    <citation type="submission" date="2020-02" db="EMBL/GenBank/DDBJ databases">
        <title>Nitrogenibacter mangrovi gen. nov., sp. nov. isolated from mangrove sediment, a denitrifying betaproteobacterium.</title>
        <authorList>
            <person name="Liao H."/>
            <person name="Tian Y."/>
        </authorList>
    </citation>
    <scope>NUCLEOTIDE SEQUENCE [LARGE SCALE GENOMIC DNA]</scope>
    <source>
        <strain evidence="2 3">M9-3-2</strain>
    </source>
</reference>
<keyword evidence="3" id="KW-1185">Reference proteome</keyword>
<dbReference type="InterPro" id="IPR013783">
    <property type="entry name" value="Ig-like_fold"/>
</dbReference>
<proteinExistence type="predicted"/>
<dbReference type="SUPFAM" id="SSF81296">
    <property type="entry name" value="E set domains"/>
    <property type="match status" value="1"/>
</dbReference>
<dbReference type="Proteomes" id="UP000501991">
    <property type="component" value="Chromosome"/>
</dbReference>
<organism evidence="2 3">
    <name type="scientific">Nitrogeniibacter mangrovi</name>
    <dbReference type="NCBI Taxonomy" id="2016596"/>
    <lineage>
        <taxon>Bacteria</taxon>
        <taxon>Pseudomonadati</taxon>
        <taxon>Pseudomonadota</taxon>
        <taxon>Betaproteobacteria</taxon>
        <taxon>Rhodocyclales</taxon>
        <taxon>Zoogloeaceae</taxon>
        <taxon>Nitrogeniibacter</taxon>
    </lineage>
</organism>
<dbReference type="KEGG" id="azq:G3580_13945"/>
<dbReference type="InterPro" id="IPR014756">
    <property type="entry name" value="Ig_E-set"/>
</dbReference>
<protein>
    <submittedName>
        <fullName evidence="2">Thiosulfate oxidation carrier complex protein SoxZ</fullName>
    </submittedName>
</protein>
<dbReference type="InterPro" id="IPR030995">
    <property type="entry name" value="SoxZ"/>
</dbReference>
<name>A0A6C1B7X3_9RHOO</name>
<sequence length="99" mass="10697">MRIRATNEGGVTTVKVLMNHVMETGQRKGADGNKIPAHFITELTAKHNDKVVLAANFGPSVSKNPYLKFDFQGGAAGDKVSVAWVDNKGDSRTDEVVIK</sequence>
<evidence type="ECO:0000259" key="1">
    <source>
        <dbReference type="Pfam" id="PF08770"/>
    </source>
</evidence>
<dbReference type="EMBL" id="CP048836">
    <property type="protein sequence ID" value="QID19862.1"/>
    <property type="molecule type" value="Genomic_DNA"/>
</dbReference>
<evidence type="ECO:0000313" key="3">
    <source>
        <dbReference type="Proteomes" id="UP000501991"/>
    </source>
</evidence>
<dbReference type="InterPro" id="IPR014880">
    <property type="entry name" value="SoxZ_dom"/>
</dbReference>
<dbReference type="Pfam" id="PF08770">
    <property type="entry name" value="SoxZ"/>
    <property type="match status" value="1"/>
</dbReference>
<evidence type="ECO:0000313" key="2">
    <source>
        <dbReference type="EMBL" id="QID19862.1"/>
    </source>
</evidence>
<dbReference type="AlphaFoldDB" id="A0A6C1B7X3"/>
<accession>A0A6C1B7X3</accession>
<dbReference type="Gene3D" id="2.60.40.10">
    <property type="entry name" value="Immunoglobulins"/>
    <property type="match status" value="1"/>
</dbReference>
<feature type="domain" description="Sulphur oxidation protein SoxZ" evidence="1">
    <location>
        <begin position="3"/>
        <end position="96"/>
    </location>
</feature>
<dbReference type="NCBIfam" id="TIGR04490">
    <property type="entry name" value="SoxZ_true"/>
    <property type="match status" value="1"/>
</dbReference>
<gene>
    <name evidence="2" type="primary">soxZ</name>
    <name evidence="2" type="ORF">G3580_13945</name>
</gene>